<organism evidence="3 4">
    <name type="scientific">Cedecea neteri</name>
    <dbReference type="NCBI Taxonomy" id="158822"/>
    <lineage>
        <taxon>Bacteria</taxon>
        <taxon>Pseudomonadati</taxon>
        <taxon>Pseudomonadota</taxon>
        <taxon>Gammaproteobacteria</taxon>
        <taxon>Enterobacterales</taxon>
        <taxon>Enterobacteriaceae</taxon>
        <taxon>Cedecea</taxon>
    </lineage>
</organism>
<evidence type="ECO:0000313" key="3">
    <source>
        <dbReference type="EMBL" id="AIR61780.1"/>
    </source>
</evidence>
<dbReference type="AlphaFoldDB" id="A0AAN0VUM9"/>
<dbReference type="EMBL" id="CP009458">
    <property type="protein sequence ID" value="AIR61780.1"/>
    <property type="molecule type" value="Genomic_DNA"/>
</dbReference>
<feature type="region of interest" description="Disordered" evidence="2">
    <location>
        <begin position="151"/>
        <end position="192"/>
    </location>
</feature>
<dbReference type="KEGG" id="cem:LH23_14310"/>
<gene>
    <name evidence="3" type="ORF">LH23_14310</name>
</gene>
<keyword evidence="1" id="KW-0175">Coiled coil</keyword>
<dbReference type="InterPro" id="IPR036388">
    <property type="entry name" value="WH-like_DNA-bd_sf"/>
</dbReference>
<feature type="coiled-coil region" evidence="1">
    <location>
        <begin position="51"/>
        <end position="85"/>
    </location>
</feature>
<proteinExistence type="predicted"/>
<sequence>MKPISLNALAKQYGYDESTVRQWRDKGMPCGENSTEAETRTWIVENVLRPLRETDIKEQIEQERLKKLKAEASLAEFELAEKENTIVSTEYVEQVLTEYLYQIKNTIRSIPSKIYLELFAMEDAKDLRDKLRETIDTNLYQLGEMEFELPEDEEILNHGTEPEKEQKEQKEINDITSESTTNDSTAEDSENL</sequence>
<name>A0AAN0VUM9_9ENTR</name>
<dbReference type="RefSeq" id="WP_039292195.1">
    <property type="nucleotide sequence ID" value="NZ_CP009458.1"/>
</dbReference>
<evidence type="ECO:0008006" key="5">
    <source>
        <dbReference type="Google" id="ProtNLM"/>
    </source>
</evidence>
<feature type="compositionally biased region" description="Basic and acidic residues" evidence="2">
    <location>
        <begin position="160"/>
        <end position="173"/>
    </location>
</feature>
<evidence type="ECO:0000256" key="2">
    <source>
        <dbReference type="SAM" id="MobiDB-lite"/>
    </source>
</evidence>
<feature type="compositionally biased region" description="Polar residues" evidence="2">
    <location>
        <begin position="174"/>
        <end position="184"/>
    </location>
</feature>
<dbReference type="Gene3D" id="1.10.10.10">
    <property type="entry name" value="Winged helix-like DNA-binding domain superfamily/Winged helix DNA-binding domain"/>
    <property type="match status" value="1"/>
</dbReference>
<protein>
    <recommendedName>
        <fullName evidence="5">Phage DNA packaging protein Nu1</fullName>
    </recommendedName>
</protein>
<reference evidence="3 4" key="1">
    <citation type="submission" date="2014-09" db="EMBL/GenBank/DDBJ databases">
        <authorList>
            <person name="Chan K.-G."/>
        </authorList>
    </citation>
    <scope>NUCLEOTIDE SEQUENCE [LARGE SCALE GENOMIC DNA]</scope>
    <source>
        <strain evidence="3 4">M006</strain>
    </source>
</reference>
<evidence type="ECO:0000313" key="4">
    <source>
        <dbReference type="Proteomes" id="UP000029516"/>
    </source>
</evidence>
<accession>A0AAN0VUM9</accession>
<evidence type="ECO:0000256" key="1">
    <source>
        <dbReference type="SAM" id="Coils"/>
    </source>
</evidence>
<dbReference type="Proteomes" id="UP000029516">
    <property type="component" value="Chromosome"/>
</dbReference>